<evidence type="ECO:0000259" key="2">
    <source>
        <dbReference type="Pfam" id="PF09353"/>
    </source>
</evidence>
<evidence type="ECO:0000256" key="1">
    <source>
        <dbReference type="SAM" id="MobiDB-lite"/>
    </source>
</evidence>
<evidence type="ECO:0000313" key="3">
    <source>
        <dbReference type="EMBL" id="CAK9192105.1"/>
    </source>
</evidence>
<name>A0ABP0TCS8_9BRYO</name>
<keyword evidence="4" id="KW-1185">Reference proteome</keyword>
<accession>A0ABP0TCS8</accession>
<gene>
    <name evidence="3" type="ORF">CSSPTR1EN2_LOCUS1724</name>
</gene>
<reference evidence="3 4" key="1">
    <citation type="submission" date="2024-02" db="EMBL/GenBank/DDBJ databases">
        <authorList>
            <consortium name="ELIXIR-Norway"/>
            <consortium name="Elixir Norway"/>
        </authorList>
    </citation>
    <scope>NUCLEOTIDE SEQUENCE [LARGE SCALE GENOMIC DNA]</scope>
</reference>
<dbReference type="EMBL" id="OZ019893">
    <property type="protein sequence ID" value="CAK9192105.1"/>
    <property type="molecule type" value="Genomic_DNA"/>
</dbReference>
<evidence type="ECO:0000313" key="4">
    <source>
        <dbReference type="Proteomes" id="UP001497512"/>
    </source>
</evidence>
<dbReference type="Pfam" id="PF09353">
    <property type="entry name" value="DUF1995"/>
    <property type="match status" value="1"/>
</dbReference>
<dbReference type="InterPro" id="IPR053021">
    <property type="entry name" value="Chloroplast_ADK"/>
</dbReference>
<dbReference type="PANTHER" id="PTHR35509">
    <property type="entry name" value="DOMAIN PROTEIN, PUTATIVE (DUF1995)-RELATED"/>
    <property type="match status" value="1"/>
</dbReference>
<protein>
    <recommendedName>
        <fullName evidence="2">DUF1995 domain-containing protein</fullName>
    </recommendedName>
</protein>
<proteinExistence type="predicted"/>
<feature type="region of interest" description="Disordered" evidence="1">
    <location>
        <begin position="329"/>
        <end position="351"/>
    </location>
</feature>
<dbReference type="PANTHER" id="PTHR35509:SF5">
    <property type="entry name" value="SAP DOMAIN-CONTAINING PROTEIN"/>
    <property type="match status" value="1"/>
</dbReference>
<sequence>MAAVVGHATTAISSMWKPEILCTKHGFRKACNVGATPSSPQVFHVLKCSKAIIWQTDLKVLRKGVLRVAALEEKGSRILVSEAQQTWPNPQTMEEAVKQAGEAVQRAIASGKQRQKLQLLLPVDQRQFNYLDTEPRDYPCGIRDEFIACSKMITAMFKSMSPLGDKDEVLTRRIGEKDNEMDPVGLLYPADKSIAAIVFPIAETLKQVRSLASSDESRPLLLVNPQWRLAGQVVSDFGFGPWRRQAEEFVDTFETTYTLIEQRVGEASNVTSSSGGVVRILKCFPGDWQVYLMAADGTSEMIGVFPAQPIYKDLEQLVSEARKRIPWKAPPRILGGSEPPPPPLPSSLSGALSEAQIEEMDVQAVRRALMALNLPSSGRLATLKDRLKEAQKG</sequence>
<dbReference type="Proteomes" id="UP001497512">
    <property type="component" value="Chromosome 1"/>
</dbReference>
<feature type="domain" description="DUF1995" evidence="2">
    <location>
        <begin position="90"/>
        <end position="315"/>
    </location>
</feature>
<dbReference type="InterPro" id="IPR018962">
    <property type="entry name" value="DUF1995"/>
</dbReference>
<organism evidence="3 4">
    <name type="scientific">Sphagnum troendelagicum</name>
    <dbReference type="NCBI Taxonomy" id="128251"/>
    <lineage>
        <taxon>Eukaryota</taxon>
        <taxon>Viridiplantae</taxon>
        <taxon>Streptophyta</taxon>
        <taxon>Embryophyta</taxon>
        <taxon>Bryophyta</taxon>
        <taxon>Sphagnophytina</taxon>
        <taxon>Sphagnopsida</taxon>
        <taxon>Sphagnales</taxon>
        <taxon>Sphagnaceae</taxon>
        <taxon>Sphagnum</taxon>
    </lineage>
</organism>